<dbReference type="InterPro" id="IPR035513">
    <property type="entry name" value="Invertase/methylesterase_inhib"/>
</dbReference>
<dbReference type="InterPro" id="IPR006501">
    <property type="entry name" value="Pectinesterase_inhib_dom"/>
</dbReference>
<dbReference type="InterPro" id="IPR012334">
    <property type="entry name" value="Pectin_lyas_fold"/>
</dbReference>
<evidence type="ECO:0000256" key="3">
    <source>
        <dbReference type="ARBA" id="ARBA00007786"/>
    </source>
</evidence>
<proteinExistence type="inferred from homology"/>
<dbReference type="GO" id="GO:0030599">
    <property type="term" value="F:pectinesterase activity"/>
    <property type="evidence" value="ECO:0007669"/>
    <property type="project" value="UniProtKB-UniRule"/>
</dbReference>
<dbReference type="FunFam" id="2.160.20.10:FF:000001">
    <property type="entry name" value="Pectinesterase"/>
    <property type="match status" value="1"/>
</dbReference>
<dbReference type="OMA" id="NAVEHAC"/>
<sequence length="612" mass="66821">MQPGSGGLQIAAILHGNRRWTSLAVSFFTVLAVSIACIPHFQEHHVAIASDQLQLNEKLSIPGFGVGIRAILGSICSRTLFPDACLDELSSFSLSALVNPSQLVSFAVQAALSRTNEAYQVALEVSSRSGLSLLERQCTLDCAGFMEDAKEQLGSAFSKLSAVHGSDIGSIQGFLRDVKVWLSASLSLQTACVDGFDLAPGSVQVEVESHQGYLAKVIGNGLFLVDVLARVGNSLDGWVNGFAPIPPYVHLRRRLLDQDMQTDRSESHNELMEVEDGFPSWVSASERRLLQNSPNNITADAVVAQDGSGNFMRITDALMNIPSNRKGRYVIYIKKGIYKEVFNITKDQKYISFIGDGIGSTVITGDRNVASGDFNTYRTCTVGIAGKGFYARDITIQNTAGPSGHQAVALRAQADFLVFYRCSFEGYQDTLYALSSRQFYRDCVVSGTVDFIFGNAIALFQNCNITARLPLSSQKNTLTAQGRKLSADISGYSFQNCTIQGEPELLKSSVPTFLGRPWKAYSRVVFLESEMQALVNPGGWLEWNESNPFTDTVYYGEYANRGPGANTANRVKWPGVRANLSPDEASQYSVQNFLAGETWLGAYDVKYQSNLA</sequence>
<keyword evidence="5 7" id="KW-0063">Aspartyl esterase</keyword>
<comment type="similarity">
    <text evidence="2">In the N-terminal section; belongs to the PMEI family.</text>
</comment>
<comment type="caution">
    <text evidence="9">The sequence shown here is derived from an EMBL/GenBank/DDBJ whole genome shotgun (WGS) entry which is preliminary data.</text>
</comment>
<dbReference type="SUPFAM" id="SSF51126">
    <property type="entry name" value="Pectin lyase-like"/>
    <property type="match status" value="1"/>
</dbReference>
<keyword evidence="4 7" id="KW-0378">Hydrolase</keyword>
<evidence type="ECO:0000259" key="8">
    <source>
        <dbReference type="SMART" id="SM00856"/>
    </source>
</evidence>
<evidence type="ECO:0000313" key="10">
    <source>
        <dbReference type="Proteomes" id="UP000825935"/>
    </source>
</evidence>
<dbReference type="CDD" id="cd15798">
    <property type="entry name" value="PMEI-like_3"/>
    <property type="match status" value="1"/>
</dbReference>
<dbReference type="InterPro" id="IPR011050">
    <property type="entry name" value="Pectin_lyase_fold/virulence"/>
</dbReference>
<dbReference type="GO" id="GO:0042545">
    <property type="term" value="P:cell wall modification"/>
    <property type="evidence" value="ECO:0007669"/>
    <property type="project" value="UniProtKB-UniRule"/>
</dbReference>
<dbReference type="Pfam" id="PF01095">
    <property type="entry name" value="Pectinesterase"/>
    <property type="match status" value="1"/>
</dbReference>
<dbReference type="OrthoDB" id="2019149at2759"/>
<gene>
    <name evidence="9" type="ORF">KP509_01G014700</name>
</gene>
<dbReference type="PROSITE" id="PS00503">
    <property type="entry name" value="PECTINESTERASE_2"/>
    <property type="match status" value="1"/>
</dbReference>
<feature type="domain" description="Pectinesterase inhibitor" evidence="8">
    <location>
        <begin position="67"/>
        <end position="224"/>
    </location>
</feature>
<dbReference type="InterPro" id="IPR000070">
    <property type="entry name" value="Pectinesterase_cat"/>
</dbReference>
<dbReference type="EC" id="3.1.1.11" evidence="7"/>
<evidence type="ECO:0000256" key="6">
    <source>
        <dbReference type="PROSITE-ProRule" id="PRU10040"/>
    </source>
</evidence>
<dbReference type="PANTHER" id="PTHR31707">
    <property type="entry name" value="PECTINESTERASE"/>
    <property type="match status" value="1"/>
</dbReference>
<evidence type="ECO:0000256" key="2">
    <source>
        <dbReference type="ARBA" id="ARBA00006027"/>
    </source>
</evidence>
<accession>A0A8T2VHJ5</accession>
<comment type="similarity">
    <text evidence="3">In the C-terminal section; belongs to the pectinesterase family.</text>
</comment>
<reference evidence="9" key="1">
    <citation type="submission" date="2021-08" db="EMBL/GenBank/DDBJ databases">
        <title>WGS assembly of Ceratopteris richardii.</title>
        <authorList>
            <person name="Marchant D.B."/>
            <person name="Chen G."/>
            <person name="Jenkins J."/>
            <person name="Shu S."/>
            <person name="Leebens-Mack J."/>
            <person name="Grimwood J."/>
            <person name="Schmutz J."/>
            <person name="Soltis P."/>
            <person name="Soltis D."/>
            <person name="Chen Z.-H."/>
        </authorList>
    </citation>
    <scope>NUCLEOTIDE SEQUENCE</scope>
    <source>
        <strain evidence="9">Whitten #5841</strain>
        <tissue evidence="9">Leaf</tissue>
    </source>
</reference>
<dbReference type="GO" id="GO:0004857">
    <property type="term" value="F:enzyme inhibitor activity"/>
    <property type="evidence" value="ECO:0007669"/>
    <property type="project" value="InterPro"/>
</dbReference>
<protein>
    <recommendedName>
        <fullName evidence="7">Pectinesterase</fullName>
        <ecNumber evidence="7">3.1.1.11</ecNumber>
    </recommendedName>
</protein>
<dbReference type="GO" id="GO:0045490">
    <property type="term" value="P:pectin catabolic process"/>
    <property type="evidence" value="ECO:0007669"/>
    <property type="project" value="UniProtKB-UniRule"/>
</dbReference>
<dbReference type="AlphaFoldDB" id="A0A8T2VHJ5"/>
<comment type="pathway">
    <text evidence="1 7">Glycan metabolism; pectin degradation; 2-dehydro-3-deoxy-D-gluconate from pectin: step 1/5.</text>
</comment>
<comment type="catalytic activity">
    <reaction evidence="7">
        <text>[(1-&gt;4)-alpha-D-galacturonosyl methyl ester](n) + n H2O = [(1-&gt;4)-alpha-D-galacturonosyl](n) + n methanol + n H(+)</text>
        <dbReference type="Rhea" id="RHEA:22380"/>
        <dbReference type="Rhea" id="RHEA-COMP:14570"/>
        <dbReference type="Rhea" id="RHEA-COMP:14573"/>
        <dbReference type="ChEBI" id="CHEBI:15377"/>
        <dbReference type="ChEBI" id="CHEBI:15378"/>
        <dbReference type="ChEBI" id="CHEBI:17790"/>
        <dbReference type="ChEBI" id="CHEBI:140522"/>
        <dbReference type="ChEBI" id="CHEBI:140523"/>
        <dbReference type="EC" id="3.1.1.11"/>
    </reaction>
</comment>
<dbReference type="NCBIfam" id="TIGR01614">
    <property type="entry name" value="PME_inhib"/>
    <property type="match status" value="1"/>
</dbReference>
<evidence type="ECO:0000256" key="7">
    <source>
        <dbReference type="RuleBase" id="RU000589"/>
    </source>
</evidence>
<dbReference type="Gene3D" id="1.20.140.40">
    <property type="entry name" value="Invertase/pectin methylesterase inhibitor family protein"/>
    <property type="match status" value="1"/>
</dbReference>
<name>A0A8T2VHJ5_CERRI</name>
<dbReference type="InterPro" id="IPR033131">
    <property type="entry name" value="Pectinesterase_Asp_AS"/>
</dbReference>
<dbReference type="Gene3D" id="2.160.20.10">
    <property type="entry name" value="Single-stranded right-handed beta-helix, Pectin lyase-like"/>
    <property type="match status" value="1"/>
</dbReference>
<keyword evidence="10" id="KW-1185">Reference proteome</keyword>
<dbReference type="SMART" id="SM00856">
    <property type="entry name" value="PMEI"/>
    <property type="match status" value="1"/>
</dbReference>
<dbReference type="Proteomes" id="UP000825935">
    <property type="component" value="Chromosome 1"/>
</dbReference>
<evidence type="ECO:0000313" key="9">
    <source>
        <dbReference type="EMBL" id="KAH7445564.1"/>
    </source>
</evidence>
<evidence type="ECO:0000256" key="4">
    <source>
        <dbReference type="ARBA" id="ARBA00022801"/>
    </source>
</evidence>
<organism evidence="9 10">
    <name type="scientific">Ceratopteris richardii</name>
    <name type="common">Triangle waterfern</name>
    <dbReference type="NCBI Taxonomy" id="49495"/>
    <lineage>
        <taxon>Eukaryota</taxon>
        <taxon>Viridiplantae</taxon>
        <taxon>Streptophyta</taxon>
        <taxon>Embryophyta</taxon>
        <taxon>Tracheophyta</taxon>
        <taxon>Polypodiopsida</taxon>
        <taxon>Polypodiidae</taxon>
        <taxon>Polypodiales</taxon>
        <taxon>Pteridineae</taxon>
        <taxon>Pteridaceae</taxon>
        <taxon>Parkerioideae</taxon>
        <taxon>Ceratopteris</taxon>
    </lineage>
</organism>
<evidence type="ECO:0000256" key="1">
    <source>
        <dbReference type="ARBA" id="ARBA00005184"/>
    </source>
</evidence>
<dbReference type="EMBL" id="CM035406">
    <property type="protein sequence ID" value="KAH7445564.1"/>
    <property type="molecule type" value="Genomic_DNA"/>
</dbReference>
<evidence type="ECO:0000256" key="5">
    <source>
        <dbReference type="ARBA" id="ARBA00023085"/>
    </source>
</evidence>
<dbReference type="SUPFAM" id="SSF101148">
    <property type="entry name" value="Plant invertase/pectin methylesterase inhibitor"/>
    <property type="match status" value="1"/>
</dbReference>
<dbReference type="Pfam" id="PF04043">
    <property type="entry name" value="PMEI"/>
    <property type="match status" value="1"/>
</dbReference>
<feature type="active site" evidence="6">
    <location>
        <position position="450"/>
    </location>
</feature>